<comment type="caution">
    <text evidence="1">The sequence shown here is derived from an EMBL/GenBank/DDBJ whole genome shotgun (WGS) entry which is preliminary data.</text>
</comment>
<dbReference type="Proteomes" id="UP001595379">
    <property type="component" value="Unassembled WGS sequence"/>
</dbReference>
<keyword evidence="2" id="KW-1185">Reference proteome</keyword>
<accession>A0ABV6ZUA0</accession>
<dbReference type="EMBL" id="JBHRSV010000001">
    <property type="protein sequence ID" value="MFC2924986.1"/>
    <property type="molecule type" value="Genomic_DNA"/>
</dbReference>
<proteinExistence type="predicted"/>
<gene>
    <name evidence="1" type="ORF">ACFOOR_02585</name>
</gene>
<dbReference type="RefSeq" id="WP_343163869.1">
    <property type="nucleotide sequence ID" value="NZ_JBHRSV010000001.1"/>
</dbReference>
<name>A0ABV6ZUA0_9PROT</name>
<organism evidence="1 2">
    <name type="scientific">Hyphobacterium vulgare</name>
    <dbReference type="NCBI Taxonomy" id="1736751"/>
    <lineage>
        <taxon>Bacteria</taxon>
        <taxon>Pseudomonadati</taxon>
        <taxon>Pseudomonadota</taxon>
        <taxon>Alphaproteobacteria</taxon>
        <taxon>Maricaulales</taxon>
        <taxon>Maricaulaceae</taxon>
        <taxon>Hyphobacterium</taxon>
    </lineage>
</organism>
<reference evidence="2" key="1">
    <citation type="journal article" date="2019" name="Int. J. Syst. Evol. Microbiol.">
        <title>The Global Catalogue of Microorganisms (GCM) 10K type strain sequencing project: providing services to taxonomists for standard genome sequencing and annotation.</title>
        <authorList>
            <consortium name="The Broad Institute Genomics Platform"/>
            <consortium name="The Broad Institute Genome Sequencing Center for Infectious Disease"/>
            <person name="Wu L."/>
            <person name="Ma J."/>
        </authorList>
    </citation>
    <scope>NUCLEOTIDE SEQUENCE [LARGE SCALE GENOMIC DNA]</scope>
    <source>
        <strain evidence="2">KCTC 52487</strain>
    </source>
</reference>
<evidence type="ECO:0000313" key="2">
    <source>
        <dbReference type="Proteomes" id="UP001595379"/>
    </source>
</evidence>
<evidence type="ECO:0000313" key="1">
    <source>
        <dbReference type="EMBL" id="MFC2924986.1"/>
    </source>
</evidence>
<sequence length="138" mass="13745">MSNTQNYMEQGGAVWRVGGSLVLEAGATLTDERFLGSVAVAADELVIPLTARYVSKTTGADAEALTLADGTPGQVITISLDADGGGTGTLTPATATGFVSIAFADAGDNATLEYIDDTVGWIILGTAGVAAPPAVALA</sequence>
<protein>
    <submittedName>
        <fullName evidence="1">Uncharacterized protein</fullName>
    </submittedName>
</protein>